<keyword evidence="2" id="KW-1185">Reference proteome</keyword>
<dbReference type="AlphaFoldDB" id="A0A8X6P4E9"/>
<organism evidence="1 2">
    <name type="scientific">Nephila pilipes</name>
    <name type="common">Giant wood spider</name>
    <name type="synonym">Nephila maculata</name>
    <dbReference type="NCBI Taxonomy" id="299642"/>
    <lineage>
        <taxon>Eukaryota</taxon>
        <taxon>Metazoa</taxon>
        <taxon>Ecdysozoa</taxon>
        <taxon>Arthropoda</taxon>
        <taxon>Chelicerata</taxon>
        <taxon>Arachnida</taxon>
        <taxon>Araneae</taxon>
        <taxon>Araneomorphae</taxon>
        <taxon>Entelegynae</taxon>
        <taxon>Araneoidea</taxon>
        <taxon>Nephilidae</taxon>
        <taxon>Nephila</taxon>
    </lineage>
</organism>
<dbReference type="OrthoDB" id="6425325at2759"/>
<gene>
    <name evidence="1" type="ORF">NPIL_50741</name>
</gene>
<evidence type="ECO:0000313" key="2">
    <source>
        <dbReference type="Proteomes" id="UP000887013"/>
    </source>
</evidence>
<dbReference type="Proteomes" id="UP000887013">
    <property type="component" value="Unassembled WGS sequence"/>
</dbReference>
<evidence type="ECO:0000313" key="1">
    <source>
        <dbReference type="EMBL" id="GFT50952.1"/>
    </source>
</evidence>
<proteinExistence type="predicted"/>
<reference evidence="1" key="1">
    <citation type="submission" date="2020-08" db="EMBL/GenBank/DDBJ databases">
        <title>Multicomponent nature underlies the extraordinary mechanical properties of spider dragline silk.</title>
        <authorList>
            <person name="Kono N."/>
            <person name="Nakamura H."/>
            <person name="Mori M."/>
            <person name="Yoshida Y."/>
            <person name="Ohtoshi R."/>
            <person name="Malay A.D."/>
            <person name="Moran D.A.P."/>
            <person name="Tomita M."/>
            <person name="Numata K."/>
            <person name="Arakawa K."/>
        </authorList>
    </citation>
    <scope>NUCLEOTIDE SEQUENCE</scope>
</reference>
<accession>A0A8X6P4E9</accession>
<sequence>MTNMWELKANRVFIAFEVGESINSVKVWMDFSRKVRMGICVFESSMLGVPGEIVEIDESMFGERKFNRGRRVHGTWVFGGVQRGTYK</sequence>
<comment type="caution">
    <text evidence="1">The sequence shown here is derived from an EMBL/GenBank/DDBJ whole genome shotgun (WGS) entry which is preliminary data.</text>
</comment>
<dbReference type="EMBL" id="BMAW01016819">
    <property type="protein sequence ID" value="GFT50952.1"/>
    <property type="molecule type" value="Genomic_DNA"/>
</dbReference>
<name>A0A8X6P4E9_NEPPI</name>
<protein>
    <submittedName>
        <fullName evidence="1">Putative isxo2-like transposase domain protein</fullName>
    </submittedName>
</protein>